<dbReference type="PROSITE" id="PS00107">
    <property type="entry name" value="PROTEIN_KINASE_ATP"/>
    <property type="match status" value="1"/>
</dbReference>
<sequence length="580" mass="66679">MSNNINKGISVIQSSFVSSNNNGLLNDKEEIKQDISNINKPGDKFIDNSEKKPLIIPSSFISSSESNSKDKKLKVENREEDRFNIKNKNIRRMNNNKKIKSKVFKGFLTRVLNEEFNECPINDCWLILNSIDSRFHSLRLPKKYLKDCYIGRNERNYLQIKSDLISGLHCKIFYKHKDKSNPNSPIEVFITDTSTNGTFINKKIIGRGKTKQLYHGQEIGFIIDSKKGNTGAYIVVIPRLNEVYGEYERTIEEDFQISETLGTGNFAEVKKGKNRYNGESVAIKILEKERLMLKSSQKMVQSLEREINILKNIKHENIIQIYDVYEDEKRVYLVLELAEGGELFDRIKEKSLTEDQARDVMRQLFEALDYLHDQGIAHRDLKPENILLVNNNADEFKIKISDFGLARFVDENLYMKTLCGTLTYAAPEVTNIIKNKEGKYTIAVDMWSCGVILYVSLSGYLPFNENQQIKKNTDLFKYSYWNNISNEAKDLIKGLLTIDPNKRLNVKQALKHPFITGYKDVKGLKKRTLDESINNDGSDVISTPKQISTVSPNKFSPSRSLNNLTINENGPLSKRQMTKK</sequence>
<evidence type="ECO:0000256" key="1">
    <source>
        <dbReference type="ARBA" id="ARBA00005575"/>
    </source>
</evidence>
<dbReference type="Gene3D" id="3.30.200.20">
    <property type="entry name" value="Phosphorylase Kinase, domain 1"/>
    <property type="match status" value="1"/>
</dbReference>
<dbReference type="PANTHER" id="PTHR24347">
    <property type="entry name" value="SERINE/THREONINE-PROTEIN KINASE"/>
    <property type="match status" value="1"/>
</dbReference>
<evidence type="ECO:0000256" key="3">
    <source>
        <dbReference type="ARBA" id="ARBA00022840"/>
    </source>
</evidence>
<organism evidence="9 10">
    <name type="scientific">Neocallimastix californiae</name>
    <dbReference type="NCBI Taxonomy" id="1754190"/>
    <lineage>
        <taxon>Eukaryota</taxon>
        <taxon>Fungi</taxon>
        <taxon>Fungi incertae sedis</taxon>
        <taxon>Chytridiomycota</taxon>
        <taxon>Chytridiomycota incertae sedis</taxon>
        <taxon>Neocallimastigomycetes</taxon>
        <taxon>Neocallimastigales</taxon>
        <taxon>Neocallimastigaceae</taxon>
        <taxon>Neocallimastix</taxon>
    </lineage>
</organism>
<dbReference type="SMART" id="SM00220">
    <property type="entry name" value="S_TKc"/>
    <property type="match status" value="1"/>
</dbReference>
<keyword evidence="5" id="KW-0175">Coiled coil</keyword>
<comment type="caution">
    <text evidence="9">The sequence shown here is derived from an EMBL/GenBank/DDBJ whole genome shotgun (WGS) entry which is preliminary data.</text>
</comment>
<dbReference type="FunFam" id="3.30.200.20:FF:000042">
    <property type="entry name" value="Aurora kinase A"/>
    <property type="match status" value="1"/>
</dbReference>
<dbReference type="SUPFAM" id="SSF49879">
    <property type="entry name" value="SMAD/FHA domain"/>
    <property type="match status" value="1"/>
</dbReference>
<dbReference type="SMART" id="SM00240">
    <property type="entry name" value="FHA"/>
    <property type="match status" value="1"/>
</dbReference>
<feature type="domain" description="FHA" evidence="7">
    <location>
        <begin position="148"/>
        <end position="205"/>
    </location>
</feature>
<evidence type="ECO:0000259" key="7">
    <source>
        <dbReference type="PROSITE" id="PS50006"/>
    </source>
</evidence>
<dbReference type="OrthoDB" id="407410at2759"/>
<dbReference type="Gene3D" id="2.60.200.20">
    <property type="match status" value="1"/>
</dbReference>
<dbReference type="InterPro" id="IPR008271">
    <property type="entry name" value="Ser/Thr_kinase_AS"/>
</dbReference>
<dbReference type="EMBL" id="MCOG01000279">
    <property type="protein sequence ID" value="ORY20805.1"/>
    <property type="molecule type" value="Genomic_DNA"/>
</dbReference>
<dbReference type="Proteomes" id="UP000193920">
    <property type="component" value="Unassembled WGS sequence"/>
</dbReference>
<name>A0A1Y2AFS1_9FUNG</name>
<dbReference type="Pfam" id="PF00498">
    <property type="entry name" value="FHA"/>
    <property type="match status" value="1"/>
</dbReference>
<keyword evidence="2 4" id="KW-0547">Nucleotide-binding</keyword>
<dbReference type="STRING" id="1754190.A0A1Y2AFS1"/>
<keyword evidence="3 4" id="KW-0067">ATP-binding</keyword>
<dbReference type="InterPro" id="IPR017441">
    <property type="entry name" value="Protein_kinase_ATP_BS"/>
</dbReference>
<dbReference type="SUPFAM" id="SSF56112">
    <property type="entry name" value="Protein kinase-like (PK-like)"/>
    <property type="match status" value="1"/>
</dbReference>
<dbReference type="Pfam" id="PF00069">
    <property type="entry name" value="Pkinase"/>
    <property type="match status" value="1"/>
</dbReference>
<dbReference type="Gene3D" id="1.10.510.10">
    <property type="entry name" value="Transferase(Phosphotransferase) domain 1"/>
    <property type="match status" value="1"/>
</dbReference>
<comment type="similarity">
    <text evidence="1">Belongs to the protein kinase superfamily. CAMK Ser/Thr protein kinase family. CHEK2 subfamily.</text>
</comment>
<proteinExistence type="inferred from homology"/>
<evidence type="ECO:0000256" key="2">
    <source>
        <dbReference type="ARBA" id="ARBA00022741"/>
    </source>
</evidence>
<keyword evidence="10" id="KW-1185">Reference proteome</keyword>
<dbReference type="PROSITE" id="PS50006">
    <property type="entry name" value="FHA_DOMAIN"/>
    <property type="match status" value="1"/>
</dbReference>
<dbReference type="PROSITE" id="PS50011">
    <property type="entry name" value="PROTEIN_KINASE_DOM"/>
    <property type="match status" value="1"/>
</dbReference>
<evidence type="ECO:0000313" key="10">
    <source>
        <dbReference type="Proteomes" id="UP000193920"/>
    </source>
</evidence>
<dbReference type="AlphaFoldDB" id="A0A1Y2AFS1"/>
<evidence type="ECO:0000256" key="6">
    <source>
        <dbReference type="SAM" id="MobiDB-lite"/>
    </source>
</evidence>
<dbReference type="InterPro" id="IPR000253">
    <property type="entry name" value="FHA_dom"/>
</dbReference>
<feature type="domain" description="Protein kinase" evidence="8">
    <location>
        <begin position="255"/>
        <end position="515"/>
    </location>
</feature>
<dbReference type="FunFam" id="1.10.510.10:FF:000571">
    <property type="entry name" value="Maternal embryonic leucine zipper kinase"/>
    <property type="match status" value="1"/>
</dbReference>
<feature type="binding site" evidence="4">
    <location>
        <position position="284"/>
    </location>
    <ligand>
        <name>ATP</name>
        <dbReference type="ChEBI" id="CHEBI:30616"/>
    </ligand>
</feature>
<dbReference type="CDD" id="cd05117">
    <property type="entry name" value="STKc_CAMK"/>
    <property type="match status" value="1"/>
</dbReference>
<evidence type="ECO:0000256" key="5">
    <source>
        <dbReference type="SAM" id="Coils"/>
    </source>
</evidence>
<evidence type="ECO:0000313" key="9">
    <source>
        <dbReference type="EMBL" id="ORY20805.1"/>
    </source>
</evidence>
<evidence type="ECO:0000259" key="8">
    <source>
        <dbReference type="PROSITE" id="PS50011"/>
    </source>
</evidence>
<dbReference type="InterPro" id="IPR011009">
    <property type="entry name" value="Kinase-like_dom_sf"/>
</dbReference>
<protein>
    <submittedName>
        <fullName evidence="9">Pkinase-domain-containing protein</fullName>
    </submittedName>
</protein>
<dbReference type="InterPro" id="IPR008984">
    <property type="entry name" value="SMAD_FHA_dom_sf"/>
</dbReference>
<feature type="region of interest" description="Disordered" evidence="6">
    <location>
        <begin position="543"/>
        <end position="580"/>
    </location>
</feature>
<reference evidence="9 10" key="1">
    <citation type="submission" date="2016-08" db="EMBL/GenBank/DDBJ databases">
        <title>A Parts List for Fungal Cellulosomes Revealed by Comparative Genomics.</title>
        <authorList>
            <consortium name="DOE Joint Genome Institute"/>
            <person name="Haitjema C.H."/>
            <person name="Gilmore S.P."/>
            <person name="Henske J.K."/>
            <person name="Solomon K.V."/>
            <person name="De Groot R."/>
            <person name="Kuo A."/>
            <person name="Mondo S.J."/>
            <person name="Salamov A.A."/>
            <person name="Labutti K."/>
            <person name="Zhao Z."/>
            <person name="Chiniquy J."/>
            <person name="Barry K."/>
            <person name="Brewer H.M."/>
            <person name="Purvine S.O."/>
            <person name="Wright A.T."/>
            <person name="Boxma B."/>
            <person name="Van Alen T."/>
            <person name="Hackstein J.H."/>
            <person name="Baker S.E."/>
            <person name="Grigoriev I.V."/>
            <person name="O'Malley M.A."/>
        </authorList>
    </citation>
    <scope>NUCLEOTIDE SEQUENCE [LARGE SCALE GENOMIC DNA]</scope>
    <source>
        <strain evidence="9 10">G1</strain>
    </source>
</reference>
<accession>A0A1Y2AFS1</accession>
<dbReference type="InterPro" id="IPR000719">
    <property type="entry name" value="Prot_kinase_dom"/>
</dbReference>
<keyword evidence="9" id="KW-0808">Transferase</keyword>
<dbReference type="GO" id="GO:0005524">
    <property type="term" value="F:ATP binding"/>
    <property type="evidence" value="ECO:0007669"/>
    <property type="project" value="UniProtKB-UniRule"/>
</dbReference>
<feature type="compositionally biased region" description="Polar residues" evidence="6">
    <location>
        <begin position="543"/>
        <end position="570"/>
    </location>
</feature>
<feature type="coiled-coil region" evidence="5">
    <location>
        <begin position="286"/>
        <end position="313"/>
    </location>
</feature>
<evidence type="ECO:0000256" key="4">
    <source>
        <dbReference type="PROSITE-ProRule" id="PRU10141"/>
    </source>
</evidence>
<gene>
    <name evidence="9" type="ORF">LY90DRAFT_676566</name>
</gene>
<dbReference type="PROSITE" id="PS00108">
    <property type="entry name" value="PROTEIN_KINASE_ST"/>
    <property type="match status" value="1"/>
</dbReference>
<dbReference type="GO" id="GO:0004672">
    <property type="term" value="F:protein kinase activity"/>
    <property type="evidence" value="ECO:0007669"/>
    <property type="project" value="InterPro"/>
</dbReference>
<keyword evidence="9" id="KW-0418">Kinase</keyword>